<organism evidence="1 2">
    <name type="scientific">Clarias magur</name>
    <name type="common">Asian catfish</name>
    <name type="synonym">Macropteronotus magur</name>
    <dbReference type="NCBI Taxonomy" id="1594786"/>
    <lineage>
        <taxon>Eukaryota</taxon>
        <taxon>Metazoa</taxon>
        <taxon>Chordata</taxon>
        <taxon>Craniata</taxon>
        <taxon>Vertebrata</taxon>
        <taxon>Euteleostomi</taxon>
        <taxon>Actinopterygii</taxon>
        <taxon>Neopterygii</taxon>
        <taxon>Teleostei</taxon>
        <taxon>Ostariophysi</taxon>
        <taxon>Siluriformes</taxon>
        <taxon>Clariidae</taxon>
        <taxon>Clarias</taxon>
    </lineage>
</organism>
<dbReference type="Proteomes" id="UP000727407">
    <property type="component" value="Unassembled WGS sequence"/>
</dbReference>
<evidence type="ECO:0000313" key="1">
    <source>
        <dbReference type="EMBL" id="KAF5907019.1"/>
    </source>
</evidence>
<proteinExistence type="predicted"/>
<name>A0A8J4X9V4_CLAMG</name>
<sequence>MEESLPKLLSQRFLGGAGEAHWCIAKATPGKLVGDHFQQINEVNNKIEPNALINALGSLLLCSCFTETATSNLHTRRD</sequence>
<dbReference type="AlphaFoldDB" id="A0A8J4X9V4"/>
<protein>
    <submittedName>
        <fullName evidence="1">Uncharacterized protein</fullName>
    </submittedName>
</protein>
<comment type="caution">
    <text evidence="1">The sequence shown here is derived from an EMBL/GenBank/DDBJ whole genome shotgun (WGS) entry which is preliminary data.</text>
</comment>
<accession>A0A8J4X9V4</accession>
<keyword evidence="2" id="KW-1185">Reference proteome</keyword>
<evidence type="ECO:0000313" key="2">
    <source>
        <dbReference type="Proteomes" id="UP000727407"/>
    </source>
</evidence>
<reference evidence="1" key="1">
    <citation type="submission" date="2020-07" db="EMBL/GenBank/DDBJ databases">
        <title>Clarias magur genome sequencing, assembly and annotation.</title>
        <authorList>
            <person name="Kushwaha B."/>
            <person name="Kumar R."/>
            <person name="Das P."/>
            <person name="Joshi C.G."/>
            <person name="Kumar D."/>
            <person name="Nagpure N.S."/>
            <person name="Pandey M."/>
            <person name="Agarwal S."/>
            <person name="Srivastava S."/>
            <person name="Singh M."/>
            <person name="Sahoo L."/>
            <person name="Jayasankar P."/>
            <person name="Meher P.K."/>
            <person name="Koringa P.G."/>
            <person name="Iquebal M.A."/>
            <person name="Das S.P."/>
            <person name="Bit A."/>
            <person name="Patnaik S."/>
            <person name="Patel N."/>
            <person name="Shah T.M."/>
            <person name="Hinsu A."/>
            <person name="Jena J.K."/>
        </authorList>
    </citation>
    <scope>NUCLEOTIDE SEQUENCE</scope>
    <source>
        <strain evidence="1">CIFAMagur01</strain>
        <tissue evidence="1">Testis</tissue>
    </source>
</reference>
<dbReference type="EMBL" id="QNUK01000025">
    <property type="protein sequence ID" value="KAF5907019.1"/>
    <property type="molecule type" value="Genomic_DNA"/>
</dbReference>
<gene>
    <name evidence="1" type="ORF">DAT39_003193</name>
</gene>